<dbReference type="InterPro" id="IPR023408">
    <property type="entry name" value="MscS_beta-dom_sf"/>
</dbReference>
<evidence type="ECO:0000256" key="4">
    <source>
        <dbReference type="ARBA" id="ARBA00022989"/>
    </source>
</evidence>
<accession>A0A0R0LWV2</accession>
<sequence>MADKDKKFGKEKDQNKPSKAEKDEKKTENVKENKNLKILVSDEEDPRDNEQNAKEEIIQEFIAPMEQEESIEDETQADGEGEHRPTMRKFKKMQMMRKKVFSIGNMDEYLHYRYRNYDKNLRLIIEMLIVVFMFMFFPTILLIWKKPEGFTVRDITNLSNKGAILGYYRETMFFSLTYVIFIASTIMMDYNLYVFASTLSSFDIKIEGFVADFLEVLKLYSYYMRNFFAASCIFIVANVLIAPYKFKASSITPTHLFLTFIFWFACLSAILFIEKCVVNFLTSEMKKSSFRNRIWDANFKTFVFKKLAAIAEAVPRGESEKQKAISSVSNEFDPGYFLRHNDLDLNSEQKAADIAESIFAYLGIEKIDYKKIEEFYGERADEIMTYLGNSSKSPEEIVINYDILKSRAIELYRERKAISQSLEDRDSIIRKLDNILLCGVFFLSFIGFLLLLNVDYKFYLASIGPFLFAFSWIFQDNIKDLYKCFVFHLLSHPYDVGDRVIIENEEFVVEKIDLLYTTFLDNNNKVSYMPNTTLVLKKIENIRRTKNQCEAVEVKIPASTKYSKLDEIHKNLEKNCSKNDIIFTGHAFIREIVQEDDKLKLILSIEHRGNFQDLGEMQKRRIRCIELVQESLSKSGVSYDKSMNFLS</sequence>
<evidence type="ECO:0000256" key="6">
    <source>
        <dbReference type="SAM" id="MobiDB-lite"/>
    </source>
</evidence>
<feature type="compositionally biased region" description="Basic and acidic residues" evidence="6">
    <location>
        <begin position="1"/>
        <end position="35"/>
    </location>
</feature>
<dbReference type="AlphaFoldDB" id="A0A0R0LWV2"/>
<dbReference type="InterPro" id="IPR006685">
    <property type="entry name" value="MscS_channel_2nd"/>
</dbReference>
<gene>
    <name evidence="9" type="ORF">M153_5440002561</name>
</gene>
<dbReference type="GO" id="GO:0008381">
    <property type="term" value="F:mechanosensitive monoatomic ion channel activity"/>
    <property type="evidence" value="ECO:0007669"/>
    <property type="project" value="TreeGrafter"/>
</dbReference>
<reference evidence="9 10" key="1">
    <citation type="submission" date="2015-07" db="EMBL/GenBank/DDBJ databases">
        <title>The genome of Pseudoloma neurophilia, a relevant intracellular parasite of the zebrafish.</title>
        <authorList>
            <person name="Ndikumana S."/>
            <person name="Pelin A."/>
            <person name="Sanders J."/>
            <person name="Corradi N."/>
        </authorList>
    </citation>
    <scope>NUCLEOTIDE SEQUENCE [LARGE SCALE GENOMIC DNA]</scope>
    <source>
        <strain evidence="9 10">MK1</strain>
    </source>
</reference>
<dbReference type="InterPro" id="IPR010920">
    <property type="entry name" value="LSM_dom_sf"/>
</dbReference>
<proteinExistence type="inferred from homology"/>
<evidence type="ECO:0000256" key="2">
    <source>
        <dbReference type="ARBA" id="ARBA00008017"/>
    </source>
</evidence>
<dbReference type="OrthoDB" id="544685at2759"/>
<feature type="transmembrane region" description="Helical" evidence="7">
    <location>
        <begin position="435"/>
        <end position="452"/>
    </location>
</feature>
<feature type="domain" description="Mechanosensitive ion channel MscS" evidence="8">
    <location>
        <begin position="486"/>
        <end position="544"/>
    </location>
</feature>
<comment type="similarity">
    <text evidence="2">Belongs to the MscS (TC 1.A.23) family.</text>
</comment>
<organism evidence="9 10">
    <name type="scientific">Pseudoloma neurophilia</name>
    <dbReference type="NCBI Taxonomy" id="146866"/>
    <lineage>
        <taxon>Eukaryota</taxon>
        <taxon>Fungi</taxon>
        <taxon>Fungi incertae sedis</taxon>
        <taxon>Microsporidia</taxon>
        <taxon>Pseudoloma</taxon>
    </lineage>
</organism>
<dbReference type="Proteomes" id="UP000051530">
    <property type="component" value="Unassembled WGS sequence"/>
</dbReference>
<feature type="transmembrane region" description="Helical" evidence="7">
    <location>
        <begin position="123"/>
        <end position="144"/>
    </location>
</feature>
<feature type="region of interest" description="Disordered" evidence="6">
    <location>
        <begin position="1"/>
        <end position="85"/>
    </location>
</feature>
<feature type="transmembrane region" description="Helical" evidence="7">
    <location>
        <begin position="256"/>
        <end position="281"/>
    </location>
</feature>
<comment type="subcellular location">
    <subcellularLocation>
        <location evidence="1">Membrane</location>
        <topology evidence="1">Multi-pass membrane protein</topology>
    </subcellularLocation>
</comment>
<dbReference type="SUPFAM" id="SSF50182">
    <property type="entry name" value="Sm-like ribonucleoproteins"/>
    <property type="match status" value="1"/>
</dbReference>
<dbReference type="PANTHER" id="PTHR31618:SF1">
    <property type="entry name" value="EF-HAND DOMAIN-CONTAINING PROTEIN"/>
    <property type="match status" value="1"/>
</dbReference>
<evidence type="ECO:0000256" key="1">
    <source>
        <dbReference type="ARBA" id="ARBA00004141"/>
    </source>
</evidence>
<comment type="caution">
    <text evidence="9">The sequence shown here is derived from an EMBL/GenBank/DDBJ whole genome shotgun (WGS) entry which is preliminary data.</text>
</comment>
<protein>
    <submittedName>
        <fullName evidence="9">Mechanosensitive ion channel</fullName>
    </submittedName>
</protein>
<keyword evidence="5 7" id="KW-0472">Membrane</keyword>
<feature type="transmembrane region" description="Helical" evidence="7">
    <location>
        <begin position="458"/>
        <end position="474"/>
    </location>
</feature>
<evidence type="ECO:0000256" key="5">
    <source>
        <dbReference type="ARBA" id="ARBA00023136"/>
    </source>
</evidence>
<dbReference type="InterPro" id="IPR016688">
    <property type="entry name" value="MscS-like_plants/fungi"/>
</dbReference>
<feature type="compositionally biased region" description="Basic and acidic residues" evidence="6">
    <location>
        <begin position="48"/>
        <end position="57"/>
    </location>
</feature>
<evidence type="ECO:0000256" key="3">
    <source>
        <dbReference type="ARBA" id="ARBA00022692"/>
    </source>
</evidence>
<evidence type="ECO:0000259" key="8">
    <source>
        <dbReference type="Pfam" id="PF00924"/>
    </source>
</evidence>
<keyword evidence="10" id="KW-1185">Reference proteome</keyword>
<keyword evidence="3 7" id="KW-0812">Transmembrane</keyword>
<feature type="transmembrane region" description="Helical" evidence="7">
    <location>
        <begin position="227"/>
        <end position="244"/>
    </location>
</feature>
<evidence type="ECO:0000313" key="9">
    <source>
        <dbReference type="EMBL" id="KRH93821.1"/>
    </source>
</evidence>
<evidence type="ECO:0000313" key="10">
    <source>
        <dbReference type="Proteomes" id="UP000051530"/>
    </source>
</evidence>
<dbReference type="Gene3D" id="2.30.30.60">
    <property type="match status" value="1"/>
</dbReference>
<feature type="transmembrane region" description="Helical" evidence="7">
    <location>
        <begin position="172"/>
        <end position="196"/>
    </location>
</feature>
<dbReference type="PANTHER" id="PTHR31618">
    <property type="entry name" value="MECHANOSENSITIVE ION CHANNEL PROTEIN 5"/>
    <property type="match status" value="1"/>
</dbReference>
<dbReference type="GO" id="GO:0006820">
    <property type="term" value="P:monoatomic anion transport"/>
    <property type="evidence" value="ECO:0007669"/>
    <property type="project" value="TreeGrafter"/>
</dbReference>
<feature type="compositionally biased region" description="Acidic residues" evidence="6">
    <location>
        <begin position="66"/>
        <end position="79"/>
    </location>
</feature>
<keyword evidence="4 7" id="KW-1133">Transmembrane helix</keyword>
<dbReference type="Pfam" id="PF00924">
    <property type="entry name" value="MS_channel_2nd"/>
    <property type="match status" value="1"/>
</dbReference>
<evidence type="ECO:0000256" key="7">
    <source>
        <dbReference type="SAM" id="Phobius"/>
    </source>
</evidence>
<dbReference type="VEuPathDB" id="MicrosporidiaDB:M153_5440002561"/>
<name>A0A0R0LWV2_9MICR</name>
<dbReference type="GO" id="GO:0005886">
    <property type="term" value="C:plasma membrane"/>
    <property type="evidence" value="ECO:0007669"/>
    <property type="project" value="TreeGrafter"/>
</dbReference>
<dbReference type="EMBL" id="LGUB01000204">
    <property type="protein sequence ID" value="KRH93821.1"/>
    <property type="molecule type" value="Genomic_DNA"/>
</dbReference>